<feature type="transmembrane region" description="Helical" evidence="10">
    <location>
        <begin position="16"/>
        <end position="39"/>
    </location>
</feature>
<dbReference type="SUPFAM" id="SSF158472">
    <property type="entry name" value="HAMP domain-like"/>
    <property type="match status" value="1"/>
</dbReference>
<dbReference type="SUPFAM" id="SSF47384">
    <property type="entry name" value="Homodimeric domain of signal transducing histidine kinase"/>
    <property type="match status" value="1"/>
</dbReference>
<comment type="subcellular location">
    <subcellularLocation>
        <location evidence="2">Cell membrane</location>
        <topology evidence="2">Multi-pass membrane protein</topology>
    </subcellularLocation>
</comment>
<feature type="domain" description="HAMP" evidence="12">
    <location>
        <begin position="72"/>
        <end position="125"/>
    </location>
</feature>
<comment type="catalytic activity">
    <reaction evidence="1">
        <text>ATP + protein L-histidine = ADP + protein N-phospho-L-histidine.</text>
        <dbReference type="EC" id="2.7.13.3"/>
    </reaction>
</comment>
<keyword evidence="10" id="KW-0472">Membrane</keyword>
<keyword evidence="10" id="KW-0812">Transmembrane</keyword>
<dbReference type="Gene3D" id="6.10.340.10">
    <property type="match status" value="1"/>
</dbReference>
<dbReference type="Pfam" id="PF00672">
    <property type="entry name" value="HAMP"/>
    <property type="match status" value="1"/>
</dbReference>
<evidence type="ECO:0000256" key="6">
    <source>
        <dbReference type="ARBA" id="ARBA00022679"/>
    </source>
</evidence>
<feature type="domain" description="Histidine kinase" evidence="11">
    <location>
        <begin position="133"/>
        <end position="320"/>
    </location>
</feature>
<feature type="transmembrane region" description="Helical" evidence="10">
    <location>
        <begin position="51"/>
        <end position="71"/>
    </location>
</feature>
<dbReference type="InterPro" id="IPR050980">
    <property type="entry name" value="2C_sensor_his_kinase"/>
</dbReference>
<protein>
    <recommendedName>
        <fullName evidence="3">histidine kinase</fullName>
        <ecNumber evidence="3">2.7.13.3</ecNumber>
    </recommendedName>
</protein>
<name>A0A1H3MGL5_9RHOB</name>
<dbReference type="GO" id="GO:0005886">
    <property type="term" value="C:plasma membrane"/>
    <property type="evidence" value="ECO:0007669"/>
    <property type="project" value="UniProtKB-SubCell"/>
</dbReference>
<dbReference type="GeneID" id="78125511"/>
<dbReference type="EC" id="2.7.13.3" evidence="3"/>
<evidence type="ECO:0000256" key="8">
    <source>
        <dbReference type="ARBA" id="ARBA00022777"/>
    </source>
</evidence>
<dbReference type="PROSITE" id="PS50109">
    <property type="entry name" value="HIS_KIN"/>
    <property type="match status" value="1"/>
</dbReference>
<dbReference type="InterPro" id="IPR003594">
    <property type="entry name" value="HATPase_dom"/>
</dbReference>
<evidence type="ECO:0000256" key="10">
    <source>
        <dbReference type="SAM" id="Phobius"/>
    </source>
</evidence>
<dbReference type="GO" id="GO:0005524">
    <property type="term" value="F:ATP binding"/>
    <property type="evidence" value="ECO:0007669"/>
    <property type="project" value="UniProtKB-KW"/>
</dbReference>
<evidence type="ECO:0000256" key="9">
    <source>
        <dbReference type="ARBA" id="ARBA00022840"/>
    </source>
</evidence>
<dbReference type="SMART" id="SM00304">
    <property type="entry name" value="HAMP"/>
    <property type="match status" value="1"/>
</dbReference>
<evidence type="ECO:0000259" key="11">
    <source>
        <dbReference type="PROSITE" id="PS50109"/>
    </source>
</evidence>
<keyword evidence="10" id="KW-1133">Transmembrane helix</keyword>
<keyword evidence="8 13" id="KW-0418">Kinase</keyword>
<dbReference type="RefSeq" id="WP_245724456.1">
    <property type="nucleotide sequence ID" value="NZ_CALJFH010000001.1"/>
</dbReference>
<dbReference type="GO" id="GO:0000155">
    <property type="term" value="F:phosphorelay sensor kinase activity"/>
    <property type="evidence" value="ECO:0007669"/>
    <property type="project" value="InterPro"/>
</dbReference>
<keyword evidence="4" id="KW-1003">Cell membrane</keyword>
<evidence type="ECO:0000259" key="12">
    <source>
        <dbReference type="PROSITE" id="PS50885"/>
    </source>
</evidence>
<keyword evidence="7" id="KW-0547">Nucleotide-binding</keyword>
<dbReference type="InterPro" id="IPR004358">
    <property type="entry name" value="Sig_transdc_His_kin-like_C"/>
</dbReference>
<evidence type="ECO:0000256" key="4">
    <source>
        <dbReference type="ARBA" id="ARBA00022475"/>
    </source>
</evidence>
<keyword evidence="14" id="KW-1185">Reference proteome</keyword>
<dbReference type="PRINTS" id="PR00344">
    <property type="entry name" value="BCTRLSENSOR"/>
</dbReference>
<dbReference type="SMART" id="SM00387">
    <property type="entry name" value="HATPase_c"/>
    <property type="match status" value="1"/>
</dbReference>
<keyword evidence="9" id="KW-0067">ATP-binding</keyword>
<dbReference type="InterPro" id="IPR036097">
    <property type="entry name" value="HisK_dim/P_sf"/>
</dbReference>
<dbReference type="Proteomes" id="UP000199026">
    <property type="component" value="Unassembled WGS sequence"/>
</dbReference>
<dbReference type="Gene3D" id="3.30.565.10">
    <property type="entry name" value="Histidine kinase-like ATPase, C-terminal domain"/>
    <property type="match status" value="1"/>
</dbReference>
<evidence type="ECO:0000256" key="7">
    <source>
        <dbReference type="ARBA" id="ARBA00022741"/>
    </source>
</evidence>
<evidence type="ECO:0000313" key="14">
    <source>
        <dbReference type="Proteomes" id="UP000199026"/>
    </source>
</evidence>
<reference evidence="13 14" key="1">
    <citation type="submission" date="2016-10" db="EMBL/GenBank/DDBJ databases">
        <authorList>
            <person name="de Groot N.N."/>
        </authorList>
    </citation>
    <scope>NUCLEOTIDE SEQUENCE [LARGE SCALE GENOMIC DNA]</scope>
    <source>
        <strain evidence="13 14">DSM 24677</strain>
    </source>
</reference>
<dbReference type="SUPFAM" id="SSF55874">
    <property type="entry name" value="ATPase domain of HSP90 chaperone/DNA topoisomerase II/histidine kinase"/>
    <property type="match status" value="1"/>
</dbReference>
<dbReference type="CDD" id="cd00082">
    <property type="entry name" value="HisKA"/>
    <property type="match status" value="1"/>
</dbReference>
<dbReference type="InterPro" id="IPR003661">
    <property type="entry name" value="HisK_dim/P_dom"/>
</dbReference>
<dbReference type="Pfam" id="PF02518">
    <property type="entry name" value="HATPase_c"/>
    <property type="match status" value="1"/>
</dbReference>
<dbReference type="AlphaFoldDB" id="A0A1H3MGL5"/>
<dbReference type="SMART" id="SM00388">
    <property type="entry name" value="HisKA"/>
    <property type="match status" value="1"/>
</dbReference>
<evidence type="ECO:0000256" key="5">
    <source>
        <dbReference type="ARBA" id="ARBA00022553"/>
    </source>
</evidence>
<dbReference type="InterPro" id="IPR036890">
    <property type="entry name" value="HATPase_C_sf"/>
</dbReference>
<evidence type="ECO:0000256" key="1">
    <source>
        <dbReference type="ARBA" id="ARBA00000085"/>
    </source>
</evidence>
<dbReference type="PANTHER" id="PTHR44936">
    <property type="entry name" value="SENSOR PROTEIN CREC"/>
    <property type="match status" value="1"/>
</dbReference>
<keyword evidence="5" id="KW-0597">Phosphoprotein</keyword>
<keyword evidence="6" id="KW-0808">Transferase</keyword>
<dbReference type="Pfam" id="PF00512">
    <property type="entry name" value="HisKA"/>
    <property type="match status" value="1"/>
</dbReference>
<gene>
    <name evidence="13" type="ORF">SAMN05444486_103568</name>
</gene>
<dbReference type="InterPro" id="IPR005467">
    <property type="entry name" value="His_kinase_dom"/>
</dbReference>
<sequence length="320" mass="33950">MSGGVRRQIIKKWRPPLALVIGGTLAAVLCLPLIGIGYFKLAGNILGWGETTWLIGWMAYLSTAILAYLLWRLVLRPVYALTAYAKAVEAGQTDAPLPPHFGTPEFTALAASVDDMAKALQNREAGIRAYSDHVTHELKSPLTSISAAAELLEAGVDDPEDRAQLLASIRTSSTRMQSLLNSLRALAAARVPYGRGPTLLSDVVSALPSTLTVTVRENAPLPLDATGLTAVLEQLTQNAASHGATELQLSSKDAVLTLTDNGKGIAEGDRARIFDPFFTTRRSGGGTGMGLAITRAMLEANGAEITLLPSTSGAKFEIRF</sequence>
<dbReference type="PROSITE" id="PS50885">
    <property type="entry name" value="HAMP"/>
    <property type="match status" value="1"/>
</dbReference>
<proteinExistence type="predicted"/>
<dbReference type="STRING" id="576131.SAMN05444486_103568"/>
<dbReference type="PANTHER" id="PTHR44936:SF10">
    <property type="entry name" value="SENSOR PROTEIN RSTB"/>
    <property type="match status" value="1"/>
</dbReference>
<dbReference type="InterPro" id="IPR003660">
    <property type="entry name" value="HAMP_dom"/>
</dbReference>
<dbReference type="EMBL" id="FNPR01000003">
    <property type="protein sequence ID" value="SDY75185.1"/>
    <property type="molecule type" value="Genomic_DNA"/>
</dbReference>
<evidence type="ECO:0000313" key="13">
    <source>
        <dbReference type="EMBL" id="SDY75185.1"/>
    </source>
</evidence>
<accession>A0A1H3MGL5</accession>
<organism evidence="13 14">
    <name type="scientific">Lentibacter algarum</name>
    <dbReference type="NCBI Taxonomy" id="576131"/>
    <lineage>
        <taxon>Bacteria</taxon>
        <taxon>Pseudomonadati</taxon>
        <taxon>Pseudomonadota</taxon>
        <taxon>Alphaproteobacteria</taxon>
        <taxon>Rhodobacterales</taxon>
        <taxon>Roseobacteraceae</taxon>
        <taxon>Lentibacter</taxon>
    </lineage>
</organism>
<evidence type="ECO:0000256" key="2">
    <source>
        <dbReference type="ARBA" id="ARBA00004651"/>
    </source>
</evidence>
<evidence type="ECO:0000256" key="3">
    <source>
        <dbReference type="ARBA" id="ARBA00012438"/>
    </source>
</evidence>
<dbReference type="Gene3D" id="1.10.287.130">
    <property type="match status" value="1"/>
</dbReference>